<dbReference type="CDD" id="cd01184">
    <property type="entry name" value="INT_C_like_1"/>
    <property type="match status" value="1"/>
</dbReference>
<evidence type="ECO:0000313" key="3">
    <source>
        <dbReference type="EMBL" id="MXO69051.1"/>
    </source>
</evidence>
<dbReference type="Gene3D" id="1.10.443.10">
    <property type="entry name" value="Intergrase catalytic core"/>
    <property type="match status" value="1"/>
</dbReference>
<keyword evidence="4" id="KW-1185">Reference proteome</keyword>
<dbReference type="InterPro" id="IPR013762">
    <property type="entry name" value="Integrase-like_cat_sf"/>
</dbReference>
<evidence type="ECO:0000256" key="2">
    <source>
        <dbReference type="ARBA" id="ARBA00023172"/>
    </source>
</evidence>
<dbReference type="RefSeq" id="WP_160733640.1">
    <property type="nucleotide sequence ID" value="NZ_WTYO01000003.1"/>
</dbReference>
<dbReference type="InterPro" id="IPR011010">
    <property type="entry name" value="DNA_brk_join_enz"/>
</dbReference>
<dbReference type="SUPFAM" id="SSF56349">
    <property type="entry name" value="DNA breaking-rejoining enzymes"/>
    <property type="match status" value="1"/>
</dbReference>
<comment type="caution">
    <text evidence="3">The sequence shown here is derived from an EMBL/GenBank/DDBJ whole genome shotgun (WGS) entry which is preliminary data.</text>
</comment>
<accession>A0ABW9UYM3</accession>
<keyword evidence="1" id="KW-0238">DNA-binding</keyword>
<evidence type="ECO:0000313" key="4">
    <source>
        <dbReference type="Proteomes" id="UP000444401"/>
    </source>
</evidence>
<evidence type="ECO:0000256" key="1">
    <source>
        <dbReference type="ARBA" id="ARBA00023125"/>
    </source>
</evidence>
<gene>
    <name evidence="3" type="ORF">GRI72_09460</name>
</gene>
<reference evidence="3 4" key="1">
    <citation type="submission" date="2019-12" db="EMBL/GenBank/DDBJ databases">
        <title>Genomic-based taxomic classification of the family Erythrobacteraceae.</title>
        <authorList>
            <person name="Xu L."/>
        </authorList>
    </citation>
    <scope>NUCLEOTIDE SEQUENCE [LARGE SCALE GENOMIC DNA]</scope>
    <source>
        <strain evidence="3 4">H32</strain>
    </source>
</reference>
<dbReference type="InterPro" id="IPR010998">
    <property type="entry name" value="Integrase_recombinase_N"/>
</dbReference>
<evidence type="ECO:0008006" key="5">
    <source>
        <dbReference type="Google" id="ProtNLM"/>
    </source>
</evidence>
<proteinExistence type="predicted"/>
<name>A0ABW9UYM3_9SPHN</name>
<dbReference type="Gene3D" id="1.10.150.130">
    <property type="match status" value="1"/>
</dbReference>
<dbReference type="EMBL" id="WTYO01000003">
    <property type="protein sequence ID" value="MXO69051.1"/>
    <property type="molecule type" value="Genomic_DNA"/>
</dbReference>
<organism evidence="3 4">
    <name type="scientific">Pelagerythrobacter marinus</name>
    <dbReference type="NCBI Taxonomy" id="538382"/>
    <lineage>
        <taxon>Bacteria</taxon>
        <taxon>Pseudomonadati</taxon>
        <taxon>Pseudomonadota</taxon>
        <taxon>Alphaproteobacteria</taxon>
        <taxon>Sphingomonadales</taxon>
        <taxon>Erythrobacteraceae</taxon>
        <taxon>Pelagerythrobacter</taxon>
    </lineage>
</organism>
<protein>
    <recommendedName>
        <fullName evidence="5">Tyr recombinase domain-containing protein</fullName>
    </recommendedName>
</protein>
<keyword evidence="2" id="KW-0233">DNA recombination</keyword>
<sequence>MSDQHRITLAEAWDRYLTDPSSTRTHKTTLAYETVRNVVVSVLGAETLVADVGRQDCRRVLDTLRHLPPNYGKKWPDMTPPAIAAMAVRDGLRPMAAANCNGYMTRWAGMMNWLVKEELADRNPCVGLRVADPVPVRDKRRPFSTGQLQRIFTGPPFEALRNPTTTRFNPPCPSRFYVPLIALFSGLRQNEICQQTTDDIADIDGVPCFIVKSDPTCGKRVKTASSERVVPVHPALVRAGLLDHHRKRCSSGGSRMWPDLALDRFGYASAYFSKWFARYLAQAGAKLDRTSFHSFRHCFRDSLRAGGVERELAFALGGWSGSRSGTVSIGDLYGSGYPIAALQDAISRVSYDVDALRPLLGESSSSTPDSCATSD</sequence>
<dbReference type="Proteomes" id="UP000444401">
    <property type="component" value="Unassembled WGS sequence"/>
</dbReference>